<name>A0A0C3NTX4_PHLG1</name>
<keyword evidence="3" id="KW-1185">Reference proteome</keyword>
<feature type="region of interest" description="Disordered" evidence="1">
    <location>
        <begin position="197"/>
        <end position="220"/>
    </location>
</feature>
<protein>
    <submittedName>
        <fullName evidence="2">Uncharacterized protein</fullName>
    </submittedName>
</protein>
<organism evidence="2 3">
    <name type="scientific">Phlebiopsis gigantea (strain 11061_1 CR5-6)</name>
    <name type="common">White-rot fungus</name>
    <name type="synonym">Peniophora gigantea</name>
    <dbReference type="NCBI Taxonomy" id="745531"/>
    <lineage>
        <taxon>Eukaryota</taxon>
        <taxon>Fungi</taxon>
        <taxon>Dikarya</taxon>
        <taxon>Basidiomycota</taxon>
        <taxon>Agaricomycotina</taxon>
        <taxon>Agaricomycetes</taxon>
        <taxon>Polyporales</taxon>
        <taxon>Phanerochaetaceae</taxon>
        <taxon>Phlebiopsis</taxon>
    </lineage>
</organism>
<sequence length="238" mass="26701">MKPLGLRSTSSVPQVMHTPIVPPHTRKTHTPLRTPIPLRVVATSTTGPRPTIPETLMASLRSWAMQARLQCKPPGTLRSYCIRSPWRRAIWACQDTGFPECIPRTPRPAIAVQLLYTTPFPSRAAESHRRGCDRLPWITRVWPRRVGWAVEQAIGAKLHNGGSGRAIKQSHQEDPLVQHAQPTHMNGARKYAYTRARHRPANSSGERMPPRNHLSTMQGSSEVWRPSVGFPAIGFLLF</sequence>
<evidence type="ECO:0000313" key="3">
    <source>
        <dbReference type="Proteomes" id="UP000053257"/>
    </source>
</evidence>
<accession>A0A0C3NTX4</accession>
<reference evidence="2 3" key="1">
    <citation type="journal article" date="2014" name="PLoS Genet.">
        <title>Analysis of the Phlebiopsis gigantea genome, transcriptome and secretome provides insight into its pioneer colonization strategies of wood.</title>
        <authorList>
            <person name="Hori C."/>
            <person name="Ishida T."/>
            <person name="Igarashi K."/>
            <person name="Samejima M."/>
            <person name="Suzuki H."/>
            <person name="Master E."/>
            <person name="Ferreira P."/>
            <person name="Ruiz-Duenas F.J."/>
            <person name="Held B."/>
            <person name="Canessa P."/>
            <person name="Larrondo L.F."/>
            <person name="Schmoll M."/>
            <person name="Druzhinina I.S."/>
            <person name="Kubicek C.P."/>
            <person name="Gaskell J.A."/>
            <person name="Kersten P."/>
            <person name="St John F."/>
            <person name="Glasner J."/>
            <person name="Sabat G."/>
            <person name="Splinter BonDurant S."/>
            <person name="Syed K."/>
            <person name="Yadav J."/>
            <person name="Mgbeahuruike A.C."/>
            <person name="Kovalchuk A."/>
            <person name="Asiegbu F.O."/>
            <person name="Lackner G."/>
            <person name="Hoffmeister D."/>
            <person name="Rencoret J."/>
            <person name="Gutierrez A."/>
            <person name="Sun H."/>
            <person name="Lindquist E."/>
            <person name="Barry K."/>
            <person name="Riley R."/>
            <person name="Grigoriev I.V."/>
            <person name="Henrissat B."/>
            <person name="Kues U."/>
            <person name="Berka R.M."/>
            <person name="Martinez A.T."/>
            <person name="Covert S.F."/>
            <person name="Blanchette R.A."/>
            <person name="Cullen D."/>
        </authorList>
    </citation>
    <scope>NUCLEOTIDE SEQUENCE [LARGE SCALE GENOMIC DNA]</scope>
    <source>
        <strain evidence="2 3">11061_1 CR5-6</strain>
    </source>
</reference>
<evidence type="ECO:0000313" key="2">
    <source>
        <dbReference type="EMBL" id="KIP08749.1"/>
    </source>
</evidence>
<gene>
    <name evidence="2" type="ORF">PHLGIDRAFT_363605</name>
</gene>
<dbReference type="AlphaFoldDB" id="A0A0C3NTX4"/>
<dbReference type="HOGENOM" id="CLU_1166211_0_0_1"/>
<proteinExistence type="predicted"/>
<feature type="region of interest" description="Disordered" evidence="1">
    <location>
        <begin position="1"/>
        <end position="31"/>
    </location>
</feature>
<evidence type="ECO:0000256" key="1">
    <source>
        <dbReference type="SAM" id="MobiDB-lite"/>
    </source>
</evidence>
<dbReference type="Proteomes" id="UP000053257">
    <property type="component" value="Unassembled WGS sequence"/>
</dbReference>
<dbReference type="EMBL" id="KN840475">
    <property type="protein sequence ID" value="KIP08749.1"/>
    <property type="molecule type" value="Genomic_DNA"/>
</dbReference>